<dbReference type="Proteomes" id="UP000055014">
    <property type="component" value="Unassembled WGS sequence"/>
</dbReference>
<dbReference type="InterPro" id="IPR036237">
    <property type="entry name" value="Xyl_isomerase-like_sf"/>
</dbReference>
<keyword evidence="3" id="KW-0227">DNA damage</keyword>
<dbReference type="GO" id="GO:0009411">
    <property type="term" value="P:response to UV"/>
    <property type="evidence" value="ECO:0007669"/>
    <property type="project" value="InterPro"/>
</dbReference>
<dbReference type="GO" id="GO:0006289">
    <property type="term" value="P:nucleotide-excision repair"/>
    <property type="evidence" value="ECO:0007669"/>
    <property type="project" value="InterPro"/>
</dbReference>
<reference evidence="9" key="2">
    <citation type="journal article" date="2015" name="MBio">
        <title>Genome-Resolved Metagenomic Analysis Reveals Roles for Candidate Phyla and Other Microbial Community Members in Biogeochemical Transformations in Oil Reservoirs.</title>
        <authorList>
            <person name="Hu P."/>
            <person name="Tom L."/>
            <person name="Singh A."/>
            <person name="Thomas B.C."/>
            <person name="Baker B.J."/>
            <person name="Piceno Y.M."/>
            <person name="Andersen G.L."/>
            <person name="Banfield J.F."/>
        </authorList>
    </citation>
    <scope>NUCLEOTIDE SEQUENCE [LARGE SCALE GENOMIC DNA]</scope>
</reference>
<evidence type="ECO:0000313" key="8">
    <source>
        <dbReference type="EMBL" id="KUK90210.1"/>
    </source>
</evidence>
<accession>A0A101I8Z0</accession>
<evidence type="ECO:0000313" key="9">
    <source>
        <dbReference type="Proteomes" id="UP000055014"/>
    </source>
</evidence>
<evidence type="ECO:0000256" key="1">
    <source>
        <dbReference type="ARBA" id="ARBA00022722"/>
    </source>
</evidence>
<evidence type="ECO:0000256" key="2">
    <source>
        <dbReference type="ARBA" id="ARBA00022759"/>
    </source>
</evidence>
<dbReference type="SUPFAM" id="SSF51658">
    <property type="entry name" value="Xylose isomerase-like"/>
    <property type="match status" value="1"/>
</dbReference>
<keyword evidence="5" id="KW-0378">Hydrolase</keyword>
<reference evidence="8" key="1">
    <citation type="journal article" date="2015" name="MBio">
        <title>Genome-resolved metagenomic analysis reveals roles for candidate phyla and other microbial community members in biogeochemical transformations in oil reservoirs.</title>
        <authorList>
            <person name="Hu P."/>
            <person name="Tom L."/>
            <person name="Singh A."/>
            <person name="Thomas B.C."/>
            <person name="Baker B.J."/>
            <person name="Piceno Y.M."/>
            <person name="Andersen G.L."/>
            <person name="Banfield J.F."/>
        </authorList>
    </citation>
    <scope>NUCLEOTIDE SEQUENCE [LARGE SCALE GENOMIC DNA]</scope>
    <source>
        <strain evidence="8">46_70</strain>
    </source>
</reference>
<comment type="caution">
    <text evidence="8">The sequence shown here is derived from an EMBL/GenBank/DDBJ whole genome shotgun (WGS) entry which is preliminary data.</text>
</comment>
<dbReference type="EMBL" id="LGGW01000046">
    <property type="protein sequence ID" value="KUK90210.1"/>
    <property type="molecule type" value="Genomic_DNA"/>
</dbReference>
<organism evidence="8 9">
    <name type="scientific">Mesotoga infera</name>
    <dbReference type="NCBI Taxonomy" id="1236046"/>
    <lineage>
        <taxon>Bacteria</taxon>
        <taxon>Thermotogati</taxon>
        <taxon>Thermotogota</taxon>
        <taxon>Thermotogae</taxon>
        <taxon>Kosmotogales</taxon>
        <taxon>Kosmotogaceae</taxon>
        <taxon>Mesotoga</taxon>
    </lineage>
</organism>
<keyword evidence="1" id="KW-0540">Nuclease</keyword>
<dbReference type="PATRIC" id="fig|1236046.5.peg.203"/>
<evidence type="ECO:0000256" key="6">
    <source>
        <dbReference type="ARBA" id="ARBA00023204"/>
    </source>
</evidence>
<dbReference type="AlphaFoldDB" id="A0A101I8Z0"/>
<dbReference type="EMBL" id="DQBS01000070">
    <property type="protein sequence ID" value="HCO69535.1"/>
    <property type="molecule type" value="Genomic_DNA"/>
</dbReference>
<dbReference type="Proteomes" id="UP000264215">
    <property type="component" value="Unassembled WGS sequence"/>
</dbReference>
<dbReference type="NCBIfam" id="TIGR00629">
    <property type="entry name" value="uvde"/>
    <property type="match status" value="1"/>
</dbReference>
<keyword evidence="2 8" id="KW-0255">Endonuclease</keyword>
<dbReference type="PANTHER" id="PTHR31290:SF5">
    <property type="entry name" value="UV-DAMAGE ENDONUCLEASE"/>
    <property type="match status" value="1"/>
</dbReference>
<dbReference type="Pfam" id="PF03851">
    <property type="entry name" value="UvdE"/>
    <property type="match status" value="1"/>
</dbReference>
<evidence type="ECO:0000313" key="10">
    <source>
        <dbReference type="Proteomes" id="UP000264215"/>
    </source>
</evidence>
<dbReference type="InterPro" id="IPR004601">
    <property type="entry name" value="UvdE"/>
</dbReference>
<gene>
    <name evidence="7" type="primary">uvdE</name>
    <name evidence="7" type="ORF">DIT26_02950</name>
    <name evidence="8" type="ORF">XE02_0644</name>
</gene>
<name>A0A101I8Z0_9BACT</name>
<dbReference type="GO" id="GO:0016787">
    <property type="term" value="F:hydrolase activity"/>
    <property type="evidence" value="ECO:0007669"/>
    <property type="project" value="UniProtKB-KW"/>
</dbReference>
<evidence type="ECO:0000256" key="4">
    <source>
        <dbReference type="ARBA" id="ARBA00022769"/>
    </source>
</evidence>
<protein>
    <submittedName>
        <fullName evidence="7">UV DNA damage repair endonuclease UvsE</fullName>
    </submittedName>
    <submittedName>
        <fullName evidence="8">UV-damage endonuclease</fullName>
    </submittedName>
</protein>
<evidence type="ECO:0000256" key="3">
    <source>
        <dbReference type="ARBA" id="ARBA00022763"/>
    </source>
</evidence>
<proteinExistence type="predicted"/>
<dbReference type="Gene3D" id="3.20.20.150">
    <property type="entry name" value="Divalent-metal-dependent TIM barrel enzymes"/>
    <property type="match status" value="1"/>
</dbReference>
<dbReference type="GO" id="GO:0004519">
    <property type="term" value="F:endonuclease activity"/>
    <property type="evidence" value="ECO:0007669"/>
    <property type="project" value="UniProtKB-KW"/>
</dbReference>
<dbReference type="PANTHER" id="PTHR31290">
    <property type="entry name" value="UV-DAMAGE ENDONUCLEASE"/>
    <property type="match status" value="1"/>
</dbReference>
<sequence length="298" mass="34320">MKIGYPCINTALDCSSARTFRLASYSERRLIETVAANLACLERIIDYNKTRNILFFRITSDLVPFASHPICKTDWVKFFRSDFENIGKKIRGYNMRVSMHPDQFVLLNSPKREVVHNGIAELEYHAKVLNLMNLDRSAKIQIHVGGVYGEKKMAVSRFIDEFRKLSSDIRLRLVIENDERLYSLSDCLSIHYVTNIPILLDVFHHSILDGGITFSDSLDLSRSTWTEEDGIPIVDYSTQEKGTRKGRHAQTIDLDHFNSFLMKSRPYDFDIMLEIKDKEKSAEAAISVANQDNRFIVN</sequence>
<evidence type="ECO:0000256" key="5">
    <source>
        <dbReference type="ARBA" id="ARBA00022801"/>
    </source>
</evidence>
<reference evidence="7 10" key="3">
    <citation type="journal article" date="2018" name="Nat. Biotechnol.">
        <title>A standardized bacterial taxonomy based on genome phylogeny substantially revises the tree of life.</title>
        <authorList>
            <person name="Parks D.H."/>
            <person name="Chuvochina M."/>
            <person name="Waite D.W."/>
            <person name="Rinke C."/>
            <person name="Skarshewski A."/>
            <person name="Chaumeil P.A."/>
            <person name="Hugenholtz P."/>
        </authorList>
    </citation>
    <scope>NUCLEOTIDE SEQUENCE [LARGE SCALE GENOMIC DNA]</scope>
    <source>
        <strain evidence="7">UBA9905</strain>
    </source>
</reference>
<evidence type="ECO:0000313" key="7">
    <source>
        <dbReference type="EMBL" id="HCO69535.1"/>
    </source>
</evidence>
<keyword evidence="4" id="KW-0228">DNA excision</keyword>
<keyword evidence="6" id="KW-0234">DNA repair</keyword>